<comment type="caution">
    <text evidence="4">The sequence shown here is derived from an EMBL/GenBank/DDBJ whole genome shotgun (WGS) entry which is preliminary data.</text>
</comment>
<dbReference type="Proteomes" id="UP000535543">
    <property type="component" value="Unassembled WGS sequence"/>
</dbReference>
<keyword evidence="3" id="KW-0812">Transmembrane</keyword>
<evidence type="ECO:0008006" key="6">
    <source>
        <dbReference type="Google" id="ProtNLM"/>
    </source>
</evidence>
<dbReference type="EMBL" id="VCQU01000002">
    <property type="protein sequence ID" value="NMN94886.1"/>
    <property type="molecule type" value="Genomic_DNA"/>
</dbReference>
<keyword evidence="3" id="KW-1133">Transmembrane helix</keyword>
<feature type="compositionally biased region" description="Polar residues" evidence="2">
    <location>
        <begin position="134"/>
        <end position="155"/>
    </location>
</feature>
<gene>
    <name evidence="4" type="ORF">FGL95_07545</name>
</gene>
<name>A0A848KB12_9NOCA</name>
<evidence type="ECO:0000313" key="5">
    <source>
        <dbReference type="Proteomes" id="UP000535543"/>
    </source>
</evidence>
<accession>A0A848KB12</accession>
<protein>
    <recommendedName>
        <fullName evidence="6">Cell division protein FtsL</fullName>
    </recommendedName>
</protein>
<feature type="region of interest" description="Disordered" evidence="2">
    <location>
        <begin position="103"/>
        <end position="173"/>
    </location>
</feature>
<evidence type="ECO:0000256" key="2">
    <source>
        <dbReference type="SAM" id="MobiDB-lite"/>
    </source>
</evidence>
<evidence type="ECO:0000256" key="3">
    <source>
        <dbReference type="SAM" id="Phobius"/>
    </source>
</evidence>
<organism evidence="4 5">
    <name type="scientific">Antrihabitans stalactiti</name>
    <dbReference type="NCBI Taxonomy" id="2584121"/>
    <lineage>
        <taxon>Bacteria</taxon>
        <taxon>Bacillati</taxon>
        <taxon>Actinomycetota</taxon>
        <taxon>Actinomycetes</taxon>
        <taxon>Mycobacteriales</taxon>
        <taxon>Nocardiaceae</taxon>
        <taxon>Antrihabitans</taxon>
    </lineage>
</organism>
<reference evidence="4 5" key="1">
    <citation type="submission" date="2019-05" db="EMBL/GenBank/DDBJ databases">
        <authorList>
            <person name="Lee S.D."/>
        </authorList>
    </citation>
    <scope>NUCLEOTIDE SEQUENCE [LARGE SCALE GENOMIC DNA]</scope>
    <source>
        <strain evidence="4 5">YC2-7</strain>
    </source>
</reference>
<sequence>MPQTASTLAARVPFVATIIALLGVGLAITLLLTTRAAQDSYELSTAREHNERLSQERAALQRDVQAADSAPDLAAKARELGMIPAKDPARLVVAPDGSVVVIGKPTPASGAPAPLLNNTAQPGPVRPNPAVRPSPTNSPNATPQTTNGPQLQAQGEQLVPMTISPQPATAAPR</sequence>
<feature type="coiled-coil region" evidence="1">
    <location>
        <begin position="43"/>
        <end position="70"/>
    </location>
</feature>
<keyword evidence="3" id="KW-0472">Membrane</keyword>
<evidence type="ECO:0000256" key="1">
    <source>
        <dbReference type="SAM" id="Coils"/>
    </source>
</evidence>
<keyword evidence="5" id="KW-1185">Reference proteome</keyword>
<reference evidence="4 5" key="2">
    <citation type="submission" date="2020-06" db="EMBL/GenBank/DDBJ databases">
        <title>Antribacter stalactiti gen. nov., sp. nov., a new member of the family Nacardiaceae isolated from a cave.</title>
        <authorList>
            <person name="Kim I.S."/>
        </authorList>
    </citation>
    <scope>NUCLEOTIDE SEQUENCE [LARGE SCALE GENOMIC DNA]</scope>
    <source>
        <strain evidence="4 5">YC2-7</strain>
    </source>
</reference>
<feature type="transmembrane region" description="Helical" evidence="3">
    <location>
        <begin position="12"/>
        <end position="32"/>
    </location>
</feature>
<keyword evidence="1" id="KW-0175">Coiled coil</keyword>
<dbReference type="AlphaFoldDB" id="A0A848KB12"/>
<evidence type="ECO:0000313" key="4">
    <source>
        <dbReference type="EMBL" id="NMN94886.1"/>
    </source>
</evidence>
<proteinExistence type="predicted"/>